<dbReference type="InterPro" id="IPR050580">
    <property type="entry name" value="2H_phosphoesterase_YjcG-like"/>
</dbReference>
<dbReference type="Pfam" id="PF13563">
    <property type="entry name" value="2_5_RNA_ligase2"/>
    <property type="match status" value="1"/>
</dbReference>
<dbReference type="SUPFAM" id="SSF55144">
    <property type="entry name" value="LigT-like"/>
    <property type="match status" value="1"/>
</dbReference>
<accession>A0A147K973</accession>
<evidence type="ECO:0000313" key="2">
    <source>
        <dbReference type="Proteomes" id="UP000074108"/>
    </source>
</evidence>
<dbReference type="Gene3D" id="3.90.1140.10">
    <property type="entry name" value="Cyclic phosphodiesterase"/>
    <property type="match status" value="1"/>
</dbReference>
<keyword evidence="2" id="KW-1185">Reference proteome</keyword>
<dbReference type="RefSeq" id="WP_059350827.1">
    <property type="nucleotide sequence ID" value="NZ_LDYG01000025.1"/>
</dbReference>
<dbReference type="PANTHER" id="PTHR40037:SF1">
    <property type="entry name" value="PHOSPHOESTERASE SAOUHSC_00951-RELATED"/>
    <property type="match status" value="1"/>
</dbReference>
<organism evidence="1 2">
    <name type="scientific">Bacillus coahuilensis p1.1.43</name>
    <dbReference type="NCBI Taxonomy" id="1150625"/>
    <lineage>
        <taxon>Bacteria</taxon>
        <taxon>Bacillati</taxon>
        <taxon>Bacillota</taxon>
        <taxon>Bacilli</taxon>
        <taxon>Bacillales</taxon>
        <taxon>Bacillaceae</taxon>
        <taxon>Bacillus</taxon>
    </lineage>
</organism>
<gene>
    <name evidence="1" type="ORF">Q75_06675</name>
</gene>
<comment type="caution">
    <text evidence="1">The sequence shown here is derived from an EMBL/GenBank/DDBJ whole genome shotgun (WGS) entry which is preliminary data.</text>
</comment>
<dbReference type="EMBL" id="LDYG01000025">
    <property type="protein sequence ID" value="KUP06894.1"/>
    <property type="molecule type" value="Genomic_DNA"/>
</dbReference>
<dbReference type="Proteomes" id="UP000074108">
    <property type="component" value="Unassembled WGS sequence"/>
</dbReference>
<evidence type="ECO:0008006" key="3">
    <source>
        <dbReference type="Google" id="ProtNLM"/>
    </source>
</evidence>
<proteinExistence type="predicted"/>
<evidence type="ECO:0000313" key="1">
    <source>
        <dbReference type="EMBL" id="KUP06894.1"/>
    </source>
</evidence>
<dbReference type="PANTHER" id="PTHR40037">
    <property type="entry name" value="PHOSPHOESTERASE YJCG-RELATED"/>
    <property type="match status" value="1"/>
</dbReference>
<protein>
    <recommendedName>
        <fullName evidence="3">2'-5' RNA ligase</fullName>
    </recommendedName>
</protein>
<dbReference type="PATRIC" id="fig|1150625.3.peg.1397"/>
<name>A0A147K973_9BACI</name>
<sequence>MKYFIAIVPPAKLMNQIIQFQRKWENNRIQHVAEPHITVKAQSGLTEDLNWLESIRNVLVDVEGFDLTLKEPRFFSNAVLYIHSDSEELDYLHRRLMNAVSPATEERLMYMEDDRFIQHLTIGQTRWGLTEKELREMREQIEGEIPMNITFRVNYLRVYHEVEENVYCKYLDLPLGRGQELTQLSKEKI</sequence>
<reference evidence="1 2" key="1">
    <citation type="journal article" date="2016" name="Front. Microbiol.">
        <title>Microevolution Analysis of Bacillus coahuilensis Unveils Differences in Phosphorus Acquisition Strategies and Their Regulation.</title>
        <authorList>
            <person name="Gomez-Lunar Z."/>
            <person name="Hernandez-Gonzalez I."/>
            <person name="Rodriguez-Torres M.D."/>
            <person name="Souza V."/>
            <person name="Olmedo-Alvarez G."/>
        </authorList>
    </citation>
    <scope>NUCLEOTIDE SEQUENCE [LARGE SCALE GENOMIC DNA]</scope>
    <source>
        <strain evidence="2">p1.1.43</strain>
    </source>
</reference>
<dbReference type="OrthoDB" id="70764at2"/>
<dbReference type="InterPro" id="IPR009097">
    <property type="entry name" value="Cyclic_Pdiesterase"/>
</dbReference>
<dbReference type="AlphaFoldDB" id="A0A147K973"/>